<dbReference type="Gene3D" id="3.10.110.10">
    <property type="entry name" value="Ubiquitin Conjugating Enzyme"/>
    <property type="match status" value="1"/>
</dbReference>
<sequence length="317" mass="35002">LIISINFFRHYVVRGPEMTPYEGGYYHGKLIFPREFPFKPPSIYMITPNGRFKCNTRLCLSITDFHPDTWNPAWSVSTILTGLLSFMVEKGPTLGSIETSDFTRGPNPPLLGSLSVAAPPVLECPVGEPLSLRALVWACSRVLLLRLLTQTARLSPAPPAPTSLDLIGRTAINPIRTRDTSSSWCALPRCWNDRVQKRQLAAQSLAFNLKDKVFCELFPEVVEEIKKKQRAQEELTNRPQSLPLPDVVPDTEAHFGQNGAPLLNGHAPLAAANHPGLQQPNRNHGLLGGALANVFVIVGFAAFAYTVKYVLRSIAQE</sequence>
<dbReference type="PROSITE" id="PS50127">
    <property type="entry name" value="UBC_2"/>
    <property type="match status" value="1"/>
</dbReference>
<dbReference type="PANTHER" id="PTHR24067">
    <property type="entry name" value="UBIQUITIN-CONJUGATING ENZYME E2"/>
    <property type="match status" value="1"/>
</dbReference>
<dbReference type="Proteomes" id="UP000228934">
    <property type="component" value="Unassembled WGS sequence"/>
</dbReference>
<accession>A0A2G9RJR1</accession>
<keyword evidence="1" id="KW-1133">Transmembrane helix</keyword>
<dbReference type="OrthoDB" id="1158011at2759"/>
<dbReference type="InterPro" id="IPR000608">
    <property type="entry name" value="UBC"/>
</dbReference>
<evidence type="ECO:0000256" key="1">
    <source>
        <dbReference type="SAM" id="Phobius"/>
    </source>
</evidence>
<organism evidence="3 4">
    <name type="scientific">Aquarana catesbeiana</name>
    <name type="common">American bullfrog</name>
    <name type="synonym">Rana catesbeiana</name>
    <dbReference type="NCBI Taxonomy" id="8400"/>
    <lineage>
        <taxon>Eukaryota</taxon>
        <taxon>Metazoa</taxon>
        <taxon>Chordata</taxon>
        <taxon>Craniata</taxon>
        <taxon>Vertebrata</taxon>
        <taxon>Euteleostomi</taxon>
        <taxon>Amphibia</taxon>
        <taxon>Batrachia</taxon>
        <taxon>Anura</taxon>
        <taxon>Neobatrachia</taxon>
        <taxon>Ranoidea</taxon>
        <taxon>Ranidae</taxon>
        <taxon>Aquarana</taxon>
    </lineage>
</organism>
<dbReference type="Pfam" id="PF00179">
    <property type="entry name" value="UQ_con"/>
    <property type="match status" value="1"/>
</dbReference>
<feature type="domain" description="UBC core" evidence="2">
    <location>
        <begin position="1"/>
        <end position="135"/>
    </location>
</feature>
<keyword evidence="4" id="KW-1185">Reference proteome</keyword>
<dbReference type="SUPFAM" id="SSF54495">
    <property type="entry name" value="UBC-like"/>
    <property type="match status" value="1"/>
</dbReference>
<proteinExistence type="predicted"/>
<dbReference type="InterPro" id="IPR050113">
    <property type="entry name" value="Ub_conjugating_enzyme"/>
</dbReference>
<dbReference type="CDD" id="cd23799">
    <property type="entry name" value="UBCc_UBE2J"/>
    <property type="match status" value="1"/>
</dbReference>
<name>A0A2G9RJR1_AQUCT</name>
<feature type="transmembrane region" description="Helical" evidence="1">
    <location>
        <begin position="286"/>
        <end position="307"/>
    </location>
</feature>
<gene>
    <name evidence="3" type="ORF">AB205_0150830</name>
</gene>
<dbReference type="AlphaFoldDB" id="A0A2G9RJR1"/>
<feature type="non-terminal residue" evidence="3">
    <location>
        <position position="1"/>
    </location>
</feature>
<protein>
    <recommendedName>
        <fullName evidence="2">UBC core domain-containing protein</fullName>
    </recommendedName>
</protein>
<dbReference type="SMART" id="SM00212">
    <property type="entry name" value="UBCc"/>
    <property type="match status" value="1"/>
</dbReference>
<dbReference type="InterPro" id="IPR016135">
    <property type="entry name" value="UBQ-conjugating_enzyme/RWD"/>
</dbReference>
<keyword evidence="1" id="KW-0812">Transmembrane</keyword>
<evidence type="ECO:0000313" key="4">
    <source>
        <dbReference type="Proteomes" id="UP000228934"/>
    </source>
</evidence>
<evidence type="ECO:0000259" key="2">
    <source>
        <dbReference type="PROSITE" id="PS50127"/>
    </source>
</evidence>
<evidence type="ECO:0000313" key="3">
    <source>
        <dbReference type="EMBL" id="PIO27443.1"/>
    </source>
</evidence>
<keyword evidence="1" id="KW-0472">Membrane</keyword>
<reference evidence="4" key="1">
    <citation type="journal article" date="2017" name="Nat. Commun.">
        <title>The North American bullfrog draft genome provides insight into hormonal regulation of long noncoding RNA.</title>
        <authorList>
            <person name="Hammond S.A."/>
            <person name="Warren R.L."/>
            <person name="Vandervalk B.P."/>
            <person name="Kucuk E."/>
            <person name="Khan H."/>
            <person name="Gibb E.A."/>
            <person name="Pandoh P."/>
            <person name="Kirk H."/>
            <person name="Zhao Y."/>
            <person name="Jones M."/>
            <person name="Mungall A.J."/>
            <person name="Coope R."/>
            <person name="Pleasance S."/>
            <person name="Moore R.A."/>
            <person name="Holt R.A."/>
            <person name="Round J.M."/>
            <person name="Ohora S."/>
            <person name="Walle B.V."/>
            <person name="Veldhoen N."/>
            <person name="Helbing C.C."/>
            <person name="Birol I."/>
        </authorList>
    </citation>
    <scope>NUCLEOTIDE SEQUENCE [LARGE SCALE GENOMIC DNA]</scope>
</reference>
<dbReference type="EMBL" id="KV938274">
    <property type="protein sequence ID" value="PIO27443.1"/>
    <property type="molecule type" value="Genomic_DNA"/>
</dbReference>